<reference evidence="1 2" key="1">
    <citation type="submission" date="2024-04" db="EMBL/GenBank/DDBJ databases">
        <title>Tritrichomonas musculus Genome.</title>
        <authorList>
            <person name="Alves-Ferreira E."/>
            <person name="Grigg M."/>
            <person name="Lorenzi H."/>
            <person name="Galac M."/>
        </authorList>
    </citation>
    <scope>NUCLEOTIDE SEQUENCE [LARGE SCALE GENOMIC DNA]</scope>
    <source>
        <strain evidence="1 2">EAF2021</strain>
    </source>
</reference>
<comment type="caution">
    <text evidence="1">The sequence shown here is derived from an EMBL/GenBank/DDBJ whole genome shotgun (WGS) entry which is preliminary data.</text>
</comment>
<dbReference type="InterPro" id="IPR023198">
    <property type="entry name" value="PGP-like_dom2"/>
</dbReference>
<keyword evidence="2" id="KW-1185">Reference proteome</keyword>
<dbReference type="PANTHER" id="PTHR43434">
    <property type="entry name" value="PHOSPHOGLYCOLATE PHOSPHATASE"/>
    <property type="match status" value="1"/>
</dbReference>
<dbReference type="InterPro" id="IPR023214">
    <property type="entry name" value="HAD_sf"/>
</dbReference>
<protein>
    <recommendedName>
        <fullName evidence="3">Haloacid dehalogenase-like hydrolase family protein</fullName>
    </recommendedName>
</protein>
<organism evidence="1 2">
    <name type="scientific">Tritrichomonas musculus</name>
    <dbReference type="NCBI Taxonomy" id="1915356"/>
    <lineage>
        <taxon>Eukaryota</taxon>
        <taxon>Metamonada</taxon>
        <taxon>Parabasalia</taxon>
        <taxon>Tritrichomonadida</taxon>
        <taxon>Tritrichomonadidae</taxon>
        <taxon>Tritrichomonas</taxon>
    </lineage>
</organism>
<dbReference type="SFLD" id="SFLDS00003">
    <property type="entry name" value="Haloacid_Dehalogenase"/>
    <property type="match status" value="1"/>
</dbReference>
<dbReference type="InterPro" id="IPR036412">
    <property type="entry name" value="HAD-like_sf"/>
</dbReference>
<dbReference type="Gene3D" id="3.40.50.1000">
    <property type="entry name" value="HAD superfamily/HAD-like"/>
    <property type="match status" value="1"/>
</dbReference>
<gene>
    <name evidence="1" type="ORF">M9Y10_028360</name>
</gene>
<dbReference type="Pfam" id="PF13419">
    <property type="entry name" value="HAD_2"/>
    <property type="match status" value="1"/>
</dbReference>
<dbReference type="PROSITE" id="PS01228">
    <property type="entry name" value="COF_1"/>
    <property type="match status" value="1"/>
</dbReference>
<dbReference type="EMBL" id="JAPFFF010000004">
    <property type="protein sequence ID" value="KAK8891154.1"/>
    <property type="molecule type" value="Genomic_DNA"/>
</dbReference>
<dbReference type="PANTHER" id="PTHR43434:SF1">
    <property type="entry name" value="PHOSPHOGLYCOLATE PHOSPHATASE"/>
    <property type="match status" value="1"/>
</dbReference>
<evidence type="ECO:0000313" key="1">
    <source>
        <dbReference type="EMBL" id="KAK8891154.1"/>
    </source>
</evidence>
<dbReference type="SFLD" id="SFLDG01129">
    <property type="entry name" value="C1.5:_HAD__Beta-PGM__Phosphata"/>
    <property type="match status" value="1"/>
</dbReference>
<accession>A0ABR2KJB5</accession>
<sequence length="222" mass="25315">MNLITFDIDGTLLNLKDPMEYVNSYMSAFTAQFPRPDNFREFLPNKIAGLTDLSLIKFSINKATDNHANEQNIQKFCDDFAHFFSTNFQKGTIIARGLIEFLDELKKRNAVLGICSGNLPKIGEMKLQNCNILDYFDKDLRGFCWSSERNEMIKMIIEKAKEKYNIINVIHIGDTLNDVEASKEAGAIPVIITQFGLDDSVMCENSYEDFEKGKDKILSLLK</sequence>
<dbReference type="SUPFAM" id="SSF56784">
    <property type="entry name" value="HAD-like"/>
    <property type="match status" value="1"/>
</dbReference>
<dbReference type="InterPro" id="IPR050155">
    <property type="entry name" value="HAD-like_hydrolase_sf"/>
</dbReference>
<dbReference type="Gene3D" id="1.10.150.240">
    <property type="entry name" value="Putative phosphatase, domain 2"/>
    <property type="match status" value="1"/>
</dbReference>
<dbReference type="InterPro" id="IPR041492">
    <property type="entry name" value="HAD_2"/>
</dbReference>
<evidence type="ECO:0008006" key="3">
    <source>
        <dbReference type="Google" id="ProtNLM"/>
    </source>
</evidence>
<proteinExistence type="predicted"/>
<evidence type="ECO:0000313" key="2">
    <source>
        <dbReference type="Proteomes" id="UP001470230"/>
    </source>
</evidence>
<dbReference type="Proteomes" id="UP001470230">
    <property type="component" value="Unassembled WGS sequence"/>
</dbReference>
<name>A0ABR2KJB5_9EUKA</name>